<dbReference type="AlphaFoldDB" id="A0A931J292"/>
<organism evidence="1 2">
    <name type="scientific">Inhella proteolytica</name>
    <dbReference type="NCBI Taxonomy" id="2795029"/>
    <lineage>
        <taxon>Bacteria</taxon>
        <taxon>Pseudomonadati</taxon>
        <taxon>Pseudomonadota</taxon>
        <taxon>Betaproteobacteria</taxon>
        <taxon>Burkholderiales</taxon>
        <taxon>Sphaerotilaceae</taxon>
        <taxon>Inhella</taxon>
    </lineage>
</organism>
<accession>A0A931J292</accession>
<dbReference type="Proteomes" id="UP000613266">
    <property type="component" value="Unassembled WGS sequence"/>
</dbReference>
<dbReference type="RefSeq" id="WP_198111998.1">
    <property type="nucleotide sequence ID" value="NZ_JAEDAK010000010.1"/>
</dbReference>
<dbReference type="Gene3D" id="2.40.160.10">
    <property type="entry name" value="Porin"/>
    <property type="match status" value="1"/>
</dbReference>
<name>A0A931J292_9BURK</name>
<keyword evidence="2" id="KW-1185">Reference proteome</keyword>
<dbReference type="InterPro" id="IPR023614">
    <property type="entry name" value="Porin_dom_sf"/>
</dbReference>
<evidence type="ECO:0000313" key="2">
    <source>
        <dbReference type="Proteomes" id="UP000613266"/>
    </source>
</evidence>
<evidence type="ECO:0000313" key="1">
    <source>
        <dbReference type="EMBL" id="MBH9578229.1"/>
    </source>
</evidence>
<reference evidence="1" key="1">
    <citation type="submission" date="2020-12" db="EMBL/GenBank/DDBJ databases">
        <title>The genome sequence of Inhella sp. 1Y17.</title>
        <authorList>
            <person name="Liu Y."/>
        </authorList>
    </citation>
    <scope>NUCLEOTIDE SEQUENCE</scope>
    <source>
        <strain evidence="1">1Y17</strain>
    </source>
</reference>
<gene>
    <name evidence="1" type="ORF">I7X39_15170</name>
</gene>
<protein>
    <recommendedName>
        <fullName evidence="3">Porin</fullName>
    </recommendedName>
</protein>
<dbReference type="SUPFAM" id="SSF56935">
    <property type="entry name" value="Porins"/>
    <property type="match status" value="1"/>
</dbReference>
<proteinExistence type="predicted"/>
<comment type="caution">
    <text evidence="1">The sequence shown here is derived from an EMBL/GenBank/DDBJ whole genome shotgun (WGS) entry which is preliminary data.</text>
</comment>
<dbReference type="EMBL" id="JAEDAK010000010">
    <property type="protein sequence ID" value="MBH9578229.1"/>
    <property type="molecule type" value="Genomic_DNA"/>
</dbReference>
<evidence type="ECO:0008006" key="3">
    <source>
        <dbReference type="Google" id="ProtNLM"/>
    </source>
</evidence>
<sequence length="409" mass="44098">MGGAPPLLAAELTDWLKFDAFGTLAAYQGDDPVAGARADQRTARYTSNKDWRFDGDSQLTTQFTVNAPGPVRGVLQLLSKDDVIDRFRPRVEWLYLGWDASPDLSLKLGRVVAPVFLLSDTRNIGFAQIAVRPNQTVYQVNPITSIDGANLNWSKSLGGGNLAIEAAAGKTDLSLTNGSIQVNRTASLAARWQQGALTLRGGLTTFALDGNLPATQAALNTLSSGATGCTNCAAVFAQRFRFKDIKGDIATLAMAAELGSATLQAEWARRNSNSTLIPDVQGWYLQGSYRIGSWTPYAAAGALRFKEPALGLLTAAAAPPAAAAANAAFDHYLINPNDRKTQQFGLRWDFHESAALKVQIERIKQNRPPFLGINGVVYSPNLPPINPAYRGPSWDGRMNVLSVNLDFVF</sequence>